<keyword evidence="2 6" id="KW-0328">Glycosyltransferase</keyword>
<evidence type="ECO:0000256" key="1">
    <source>
        <dbReference type="ARBA" id="ARBA00006739"/>
    </source>
</evidence>
<keyword evidence="4" id="KW-0812">Transmembrane</keyword>
<protein>
    <submittedName>
        <fullName evidence="6">N-acetylglucosaminyl-diphospho-decaprenol L-rhamnosyltransferase</fullName>
        <ecNumber evidence="6">2.4.1.289</ecNumber>
    </submittedName>
</protein>
<keyword evidence="4" id="KW-0472">Membrane</keyword>
<comment type="similarity">
    <text evidence="1">Belongs to the glycosyltransferase 2 family.</text>
</comment>
<feature type="domain" description="Glycosyltransferase 2-like" evidence="5">
    <location>
        <begin position="5"/>
        <end position="172"/>
    </location>
</feature>
<name>A0A2H5XGA6_9BACT</name>
<organism evidence="6 7">
    <name type="scientific">Candidatus Fervidibacter japonicus</name>
    <dbReference type="NCBI Taxonomy" id="2035412"/>
    <lineage>
        <taxon>Bacteria</taxon>
        <taxon>Candidatus Fervidibacterota</taxon>
        <taxon>Candidatus Fervidibacter</taxon>
    </lineage>
</organism>
<keyword evidence="4" id="KW-1133">Transmembrane helix</keyword>
<dbReference type="CDD" id="cd04186">
    <property type="entry name" value="GT_2_like_c"/>
    <property type="match status" value="1"/>
</dbReference>
<dbReference type="EC" id="2.4.1.289" evidence="6"/>
<dbReference type="InterPro" id="IPR001173">
    <property type="entry name" value="Glyco_trans_2-like"/>
</dbReference>
<comment type="caution">
    <text evidence="6">The sequence shown here is derived from an EMBL/GenBank/DDBJ whole genome shotgun (WGS) entry which is preliminary data.</text>
</comment>
<accession>A0A2H5XGA6</accession>
<dbReference type="SUPFAM" id="SSF53448">
    <property type="entry name" value="Nucleotide-diphospho-sugar transferases"/>
    <property type="match status" value="1"/>
</dbReference>
<evidence type="ECO:0000256" key="3">
    <source>
        <dbReference type="ARBA" id="ARBA00022679"/>
    </source>
</evidence>
<keyword evidence="3 6" id="KW-0808">Transferase</keyword>
<dbReference type="Pfam" id="PF00535">
    <property type="entry name" value="Glycos_transf_2"/>
    <property type="match status" value="1"/>
</dbReference>
<feature type="transmembrane region" description="Helical" evidence="4">
    <location>
        <begin position="466"/>
        <end position="487"/>
    </location>
</feature>
<dbReference type="AlphaFoldDB" id="A0A2H5XGA6"/>
<proteinExistence type="inferred from homology"/>
<dbReference type="Gene3D" id="3.90.550.10">
    <property type="entry name" value="Spore Coat Polysaccharide Biosynthesis Protein SpsA, Chain A"/>
    <property type="match status" value="1"/>
</dbReference>
<evidence type="ECO:0000259" key="5">
    <source>
        <dbReference type="Pfam" id="PF00535"/>
    </source>
</evidence>
<dbReference type="PANTHER" id="PTHR43179:SF12">
    <property type="entry name" value="GALACTOFURANOSYLTRANSFERASE GLFT2"/>
    <property type="match status" value="1"/>
</dbReference>
<dbReference type="PANTHER" id="PTHR43179">
    <property type="entry name" value="RHAMNOSYLTRANSFERASE WBBL"/>
    <property type="match status" value="1"/>
</dbReference>
<dbReference type="InterPro" id="IPR029044">
    <property type="entry name" value="Nucleotide-diphossugar_trans"/>
</dbReference>
<reference evidence="7" key="1">
    <citation type="submission" date="2017-09" db="EMBL/GenBank/DDBJ databases">
        <title>Metaegenomics of thermophilic ammonia-oxidizing enrichment culture.</title>
        <authorList>
            <person name="Kato S."/>
            <person name="Suzuki K."/>
        </authorList>
    </citation>
    <scope>NUCLEOTIDE SEQUENCE [LARGE SCALE GENOMIC DNA]</scope>
</reference>
<dbReference type="Proteomes" id="UP000236173">
    <property type="component" value="Unassembled WGS sequence"/>
</dbReference>
<dbReference type="EMBL" id="BEHT01000059">
    <property type="protein sequence ID" value="GBD00202.1"/>
    <property type="molecule type" value="Genomic_DNA"/>
</dbReference>
<evidence type="ECO:0000313" key="7">
    <source>
        <dbReference type="Proteomes" id="UP000236173"/>
    </source>
</evidence>
<evidence type="ECO:0000313" key="6">
    <source>
        <dbReference type="EMBL" id="GBD00202.1"/>
    </source>
</evidence>
<evidence type="ECO:0000256" key="2">
    <source>
        <dbReference type="ARBA" id="ARBA00022676"/>
    </source>
</evidence>
<dbReference type="GO" id="GO:0102096">
    <property type="term" value="F:decaprenyl-N-acetyl-alpha-D-glucosaminyl-pyrophosphate:dTDP-alpha-L-rhamnose rhamnosyltransferase activity"/>
    <property type="evidence" value="ECO:0007669"/>
    <property type="project" value="UniProtKB-EC"/>
</dbReference>
<evidence type="ECO:0000256" key="4">
    <source>
        <dbReference type="SAM" id="Phobius"/>
    </source>
</evidence>
<gene>
    <name evidence="6" type="primary">wbbL_5</name>
    <name evidence="6" type="ORF">HRbin17_02740</name>
</gene>
<sequence>MRHVSVVIANWNGKHLLERFLPSVLAALREGDEVIVVDNGSRDGSVTFLCEHFPSVRLVCLPKNYGFSVANNLGVLVARNDIVVLLNNDMQPQADFLAPLLEHFDDPRVFAVGCKLLHPDGGCVDANRTRIVLLQGMVFFTGEWDAERLNRCQTPEEQALVQGGGAAFDRRKFLALGGFDPIFSPAHAEDFDLCLRALLRGWRIVYEPRSLVWHLGRQTTRRGRAEQFLRLTFAHYWLFNFLHAPSLLWLAWQCGAVVKQVVGEVASGEPAIFRRAMATVLRKWWKVTRRRWQCPPASVEQFVALLQRFYHRELLETLPSSLPPLPDKEFVLLLTPIVDEERTLIRRAVQAVRARWQLPVAVIARPQQADALTREGIADAVITFWAGAGNSHFNDYRALLQWLQRAPCRAAVFVPQVRSVSKGRFLVLGGLLSCPLWEWRGNAFRPFPRRLLWGKLVLQGAMATVWLFWGLLWAGAMLATEVVAAILRRVAPVASPSKAPLAKSRLALK</sequence>